<feature type="compositionally biased region" description="Polar residues" evidence="8">
    <location>
        <begin position="190"/>
        <end position="216"/>
    </location>
</feature>
<dbReference type="PROSITE" id="PS00028">
    <property type="entry name" value="ZINC_FINGER_C2H2_1"/>
    <property type="match status" value="3"/>
</dbReference>
<protein>
    <recommendedName>
        <fullName evidence="9">C2H2-type domain-containing protein</fullName>
    </recommendedName>
</protein>
<feature type="domain" description="C2H2-type" evidence="9">
    <location>
        <begin position="391"/>
        <end position="419"/>
    </location>
</feature>
<dbReference type="Gene3D" id="3.30.160.60">
    <property type="entry name" value="Classic Zinc Finger"/>
    <property type="match status" value="2"/>
</dbReference>
<evidence type="ECO:0000313" key="10">
    <source>
        <dbReference type="EMBL" id="GFT59763.1"/>
    </source>
</evidence>
<dbReference type="PANTHER" id="PTHR24388:SF104">
    <property type="entry name" value="AT-RICH BINDING PROTEIN-RELATED"/>
    <property type="match status" value="1"/>
</dbReference>
<dbReference type="GO" id="GO:0005634">
    <property type="term" value="C:nucleus"/>
    <property type="evidence" value="ECO:0007669"/>
    <property type="project" value="UniProtKB-ARBA"/>
</dbReference>
<comment type="similarity">
    <text evidence="6">Belongs to the snail C2H2-type zinc-finger protein family.</text>
</comment>
<evidence type="ECO:0000256" key="2">
    <source>
        <dbReference type="ARBA" id="ARBA00022737"/>
    </source>
</evidence>
<name>A0A8X6P9Z8_NEPPI</name>
<dbReference type="InterPro" id="IPR036236">
    <property type="entry name" value="Znf_C2H2_sf"/>
</dbReference>
<organism evidence="10 11">
    <name type="scientific">Nephila pilipes</name>
    <name type="common">Giant wood spider</name>
    <name type="synonym">Nephila maculata</name>
    <dbReference type="NCBI Taxonomy" id="299642"/>
    <lineage>
        <taxon>Eukaryota</taxon>
        <taxon>Metazoa</taxon>
        <taxon>Ecdysozoa</taxon>
        <taxon>Arthropoda</taxon>
        <taxon>Chelicerata</taxon>
        <taxon>Arachnida</taxon>
        <taxon>Araneae</taxon>
        <taxon>Araneomorphae</taxon>
        <taxon>Entelegynae</taxon>
        <taxon>Araneoidea</taxon>
        <taxon>Nephilidae</taxon>
        <taxon>Nephila</taxon>
    </lineage>
</organism>
<feature type="domain" description="C2H2-type" evidence="9">
    <location>
        <begin position="347"/>
        <end position="375"/>
    </location>
</feature>
<evidence type="ECO:0000259" key="9">
    <source>
        <dbReference type="PROSITE" id="PS50157"/>
    </source>
</evidence>
<proteinExistence type="inferred from homology"/>
<sequence>MALINHECPACKVTLENNKDLMNHRCRIVTNAIPGACCNFENDIPSNAFESQVSRMDVFLGQHIDTRVETKNNLFPVSQERSISKISEVICKNTKESTENPDFFKALCELDPFFDSNSKQQSTVEECRSEQTIPRGEHPLPSFAPSIPHKNFYEYPTNSTYDCCVEHGILNQASYDIHFQNSRFERHSDSNSQQQITIEGGSRSEQNISKNHQPIHSYTFPGPYDKNIYDIPPDLMYSIQDRLEDIIPNDRKLIETANEKSPHSDMISSVSLDKHSERRKNNLDRSISIVLPNDYTCVSNSAVDDRLIRENKKLQMILEDSVLKDISFEENESHNRANSRSSDDKPFKCRICCYRLTTKSHLKRHLINFHKLEESQWRIMIDSEYLNHKPFKCQICGLRVSSKKTLHNHLRTIHKIESNFKCEVCERKFWLKIDLNYHMLTHANKHEKTIDLP</sequence>
<evidence type="ECO:0000256" key="6">
    <source>
        <dbReference type="ARBA" id="ARBA00037948"/>
    </source>
</evidence>
<keyword evidence="1" id="KW-0479">Metal-binding</keyword>
<keyword evidence="3 7" id="KW-0863">Zinc-finger</keyword>
<reference evidence="10" key="1">
    <citation type="submission" date="2020-08" db="EMBL/GenBank/DDBJ databases">
        <title>Multicomponent nature underlies the extraordinary mechanical properties of spider dragline silk.</title>
        <authorList>
            <person name="Kono N."/>
            <person name="Nakamura H."/>
            <person name="Mori M."/>
            <person name="Yoshida Y."/>
            <person name="Ohtoshi R."/>
            <person name="Malay A.D."/>
            <person name="Moran D.A.P."/>
            <person name="Tomita M."/>
            <person name="Numata K."/>
            <person name="Arakawa K."/>
        </authorList>
    </citation>
    <scope>NUCLEOTIDE SEQUENCE</scope>
</reference>
<dbReference type="GO" id="GO:0000978">
    <property type="term" value="F:RNA polymerase II cis-regulatory region sequence-specific DNA binding"/>
    <property type="evidence" value="ECO:0007669"/>
    <property type="project" value="TreeGrafter"/>
</dbReference>
<dbReference type="PANTHER" id="PTHR24388">
    <property type="entry name" value="ZINC FINGER PROTEIN"/>
    <property type="match status" value="1"/>
</dbReference>
<dbReference type="EMBL" id="BMAW01018718">
    <property type="protein sequence ID" value="GFT59763.1"/>
    <property type="molecule type" value="Genomic_DNA"/>
</dbReference>
<keyword evidence="4" id="KW-0862">Zinc</keyword>
<dbReference type="SMART" id="SM00355">
    <property type="entry name" value="ZnF_C2H2"/>
    <property type="match status" value="3"/>
</dbReference>
<dbReference type="FunFam" id="3.30.160.60:FF:000446">
    <property type="entry name" value="Zinc finger protein"/>
    <property type="match status" value="1"/>
</dbReference>
<keyword evidence="5" id="KW-0539">Nucleus</keyword>
<keyword evidence="11" id="KW-1185">Reference proteome</keyword>
<comment type="caution">
    <text evidence="10">The sequence shown here is derived from an EMBL/GenBank/DDBJ whole genome shotgun (WGS) entry which is preliminary data.</text>
</comment>
<dbReference type="InterPro" id="IPR050527">
    <property type="entry name" value="Snail/Krueppel_Znf"/>
</dbReference>
<dbReference type="Proteomes" id="UP000887013">
    <property type="component" value="Unassembled WGS sequence"/>
</dbReference>
<dbReference type="Pfam" id="PF00096">
    <property type="entry name" value="zf-C2H2"/>
    <property type="match status" value="1"/>
</dbReference>
<accession>A0A8X6P9Z8</accession>
<dbReference type="InterPro" id="IPR013087">
    <property type="entry name" value="Znf_C2H2_type"/>
</dbReference>
<dbReference type="PROSITE" id="PS50157">
    <property type="entry name" value="ZINC_FINGER_C2H2_2"/>
    <property type="match status" value="3"/>
</dbReference>
<keyword evidence="2" id="KW-0677">Repeat</keyword>
<feature type="region of interest" description="Disordered" evidence="8">
    <location>
        <begin position="185"/>
        <end position="219"/>
    </location>
</feature>
<evidence type="ECO:0000256" key="1">
    <source>
        <dbReference type="ARBA" id="ARBA00022723"/>
    </source>
</evidence>
<evidence type="ECO:0000256" key="7">
    <source>
        <dbReference type="PROSITE-ProRule" id="PRU00042"/>
    </source>
</evidence>
<dbReference type="SUPFAM" id="SSF57667">
    <property type="entry name" value="beta-beta-alpha zinc fingers"/>
    <property type="match status" value="2"/>
</dbReference>
<dbReference type="GO" id="GO:0000981">
    <property type="term" value="F:DNA-binding transcription factor activity, RNA polymerase II-specific"/>
    <property type="evidence" value="ECO:0007669"/>
    <property type="project" value="TreeGrafter"/>
</dbReference>
<evidence type="ECO:0000313" key="11">
    <source>
        <dbReference type="Proteomes" id="UP000887013"/>
    </source>
</evidence>
<evidence type="ECO:0000256" key="3">
    <source>
        <dbReference type="ARBA" id="ARBA00022771"/>
    </source>
</evidence>
<evidence type="ECO:0000256" key="4">
    <source>
        <dbReference type="ARBA" id="ARBA00022833"/>
    </source>
</evidence>
<evidence type="ECO:0000256" key="5">
    <source>
        <dbReference type="ARBA" id="ARBA00023242"/>
    </source>
</evidence>
<feature type="domain" description="C2H2-type" evidence="9">
    <location>
        <begin position="420"/>
        <end position="447"/>
    </location>
</feature>
<evidence type="ECO:0000256" key="8">
    <source>
        <dbReference type="SAM" id="MobiDB-lite"/>
    </source>
</evidence>
<dbReference type="OrthoDB" id="6417226at2759"/>
<dbReference type="GO" id="GO:0008270">
    <property type="term" value="F:zinc ion binding"/>
    <property type="evidence" value="ECO:0007669"/>
    <property type="project" value="UniProtKB-KW"/>
</dbReference>
<gene>
    <name evidence="10" type="ORF">NPIL_587661</name>
</gene>
<dbReference type="AlphaFoldDB" id="A0A8X6P9Z8"/>